<dbReference type="Gene3D" id="3.30.450.40">
    <property type="match status" value="1"/>
</dbReference>
<evidence type="ECO:0000259" key="3">
    <source>
        <dbReference type="PROSITE" id="PS50112"/>
    </source>
</evidence>
<keyword evidence="2" id="KW-0812">Transmembrane</keyword>
<evidence type="ECO:0000313" key="5">
    <source>
        <dbReference type="Proteomes" id="UP001431693"/>
    </source>
</evidence>
<dbReference type="SUPFAM" id="SSF55785">
    <property type="entry name" value="PYP-like sensor domain (PAS domain)"/>
    <property type="match status" value="1"/>
</dbReference>
<evidence type="ECO:0000256" key="1">
    <source>
        <dbReference type="ARBA" id="ARBA00022801"/>
    </source>
</evidence>
<dbReference type="Gene3D" id="3.60.40.10">
    <property type="entry name" value="PPM-type phosphatase domain"/>
    <property type="match status" value="1"/>
</dbReference>
<dbReference type="InterPro" id="IPR036457">
    <property type="entry name" value="PPM-type-like_dom_sf"/>
</dbReference>
<dbReference type="CDD" id="cd00130">
    <property type="entry name" value="PAS"/>
    <property type="match status" value="1"/>
</dbReference>
<dbReference type="SUPFAM" id="SSF81606">
    <property type="entry name" value="PP2C-like"/>
    <property type="match status" value="1"/>
</dbReference>
<keyword evidence="2" id="KW-0472">Membrane</keyword>
<sequence length="772" mass="82852">MILGNTITAGSGQECIGAFTSLGGVFNILSLVTDAVAGYDMDGNIILANENFADLCGLSRQQLMGIDVRSLLLPPSGVPSRRCGWPFPMDGEPVTLSCRRPASGTLLPVVVRAKPLGESDCFVLTARAAESVQVPVTYVPERSEVANIRDLAATRRCVTTAPLNLVGNADARLAADELAASAFANGESSRLLHELVSAAGTGDPSGVHDLLTAELRSVVDADAAALYLAEEGGFVLKSFSGGVPHGAVPTFIDREGSVAELPLEQTRTVAFDRAKAPGDDDPDFVSVVDKATGTALRYGVRQVPPLASFFVVPVIFGTMVVAFSVVGWIAPHALHGHDAKVLDILSYHHATELMTAAASAQSRSSEQIQNVSSELLVSIEEKGPRVRAEDYLSAFETLAGAVGCEVITLYFNQGRRVFEAEVPGQGIVDFPFTRRQMEEGEMDDGVTLVSPAKGGELEAWLSALETPRTGFLMVVDRLAGRPRNFLVVRDAALGPVDSLEATLYKRFVQDVYRLECRETQQAQETFISRTLQTGIGNNLQRVDGLTAKAIYNSATETAYVGGDFYDLIQLPEHRACIILGDVAGKGVQAASVSAAVRTSLGAYAWEGLMPAHAVRSLNDFFLGFSSLETFATVFMGVIDLSTGLLTYCSAGHPPALLLHPQDGDIELLSEQSGVVGAFREMVYRDGRVRLRPGDEVLLYTDGATEARKPDGTFFCEIGLRDTVVRNIDAPVEELPERILSTLFDFTESHLDDDVALMTVRYDGLRRPEGEVA</sequence>
<dbReference type="SUPFAM" id="SSF55781">
    <property type="entry name" value="GAF domain-like"/>
    <property type="match status" value="1"/>
</dbReference>
<comment type="caution">
    <text evidence="4">The sequence shown here is derived from an EMBL/GenBank/DDBJ whole genome shotgun (WGS) entry which is preliminary data.</text>
</comment>
<dbReference type="InterPro" id="IPR000014">
    <property type="entry name" value="PAS"/>
</dbReference>
<gene>
    <name evidence="4" type="ORF">QJ043_01735</name>
</gene>
<feature type="domain" description="PAS" evidence="3">
    <location>
        <begin position="28"/>
        <end position="74"/>
    </location>
</feature>
<dbReference type="RefSeq" id="WP_283712449.1">
    <property type="nucleotide sequence ID" value="NZ_JASJEW010000001.1"/>
</dbReference>
<keyword evidence="2" id="KW-1133">Transmembrane helix</keyword>
<dbReference type="InterPro" id="IPR001932">
    <property type="entry name" value="PPM-type_phosphatase-like_dom"/>
</dbReference>
<dbReference type="InterPro" id="IPR013767">
    <property type="entry name" value="PAS_fold"/>
</dbReference>
<dbReference type="PANTHER" id="PTHR43156:SF2">
    <property type="entry name" value="STAGE II SPORULATION PROTEIN E"/>
    <property type="match status" value="1"/>
</dbReference>
<protein>
    <submittedName>
        <fullName evidence="4">SpoIIE family protein phosphatase</fullName>
    </submittedName>
</protein>
<keyword evidence="5" id="KW-1185">Reference proteome</keyword>
<keyword evidence="1" id="KW-0378">Hydrolase</keyword>
<dbReference type="Gene3D" id="3.30.450.20">
    <property type="entry name" value="PAS domain"/>
    <property type="match status" value="1"/>
</dbReference>
<dbReference type="InterPro" id="IPR029016">
    <property type="entry name" value="GAF-like_dom_sf"/>
</dbReference>
<dbReference type="PANTHER" id="PTHR43156">
    <property type="entry name" value="STAGE II SPORULATION PROTEIN E-RELATED"/>
    <property type="match status" value="1"/>
</dbReference>
<organism evidence="4 5">
    <name type="scientific">Kribbibacterium absianum</name>
    <dbReference type="NCBI Taxonomy" id="3044210"/>
    <lineage>
        <taxon>Bacteria</taxon>
        <taxon>Bacillati</taxon>
        <taxon>Actinomycetota</taxon>
        <taxon>Coriobacteriia</taxon>
        <taxon>Coriobacteriales</taxon>
        <taxon>Kribbibacteriaceae</taxon>
        <taxon>Kribbibacterium</taxon>
    </lineage>
</organism>
<dbReference type="SMART" id="SM00331">
    <property type="entry name" value="PP2C_SIG"/>
    <property type="match status" value="1"/>
</dbReference>
<feature type="transmembrane region" description="Helical" evidence="2">
    <location>
        <begin position="306"/>
        <end position="330"/>
    </location>
</feature>
<dbReference type="InterPro" id="IPR035965">
    <property type="entry name" value="PAS-like_dom_sf"/>
</dbReference>
<dbReference type="Pfam" id="PF00989">
    <property type="entry name" value="PAS"/>
    <property type="match status" value="1"/>
</dbReference>
<evidence type="ECO:0000313" key="4">
    <source>
        <dbReference type="EMBL" id="MDJ1128809.1"/>
    </source>
</evidence>
<dbReference type="Pfam" id="PF07228">
    <property type="entry name" value="SpoIIE"/>
    <property type="match status" value="1"/>
</dbReference>
<dbReference type="EMBL" id="JASJEX010000001">
    <property type="protein sequence ID" value="MDJ1128809.1"/>
    <property type="molecule type" value="Genomic_DNA"/>
</dbReference>
<reference evidence="4" key="1">
    <citation type="submission" date="2023-05" db="EMBL/GenBank/DDBJ databases">
        <title>[olsenella] sp. nov., isolated from a pig farm feces dump.</title>
        <authorList>
            <person name="Chang Y.-H."/>
        </authorList>
    </citation>
    <scope>NUCLEOTIDE SEQUENCE</scope>
    <source>
        <strain evidence="4">YH-ols2217</strain>
    </source>
</reference>
<dbReference type="Proteomes" id="UP001431693">
    <property type="component" value="Unassembled WGS sequence"/>
</dbReference>
<evidence type="ECO:0000256" key="2">
    <source>
        <dbReference type="SAM" id="Phobius"/>
    </source>
</evidence>
<accession>A0ABT6ZID2</accession>
<proteinExistence type="predicted"/>
<name>A0ABT6ZID2_9ACTN</name>
<dbReference type="InterPro" id="IPR052016">
    <property type="entry name" value="Bact_Sigma-Reg"/>
</dbReference>
<dbReference type="PROSITE" id="PS50112">
    <property type="entry name" value="PAS"/>
    <property type="match status" value="1"/>
</dbReference>